<dbReference type="PANTHER" id="PTHR43280">
    <property type="entry name" value="ARAC-FAMILY TRANSCRIPTIONAL REGULATOR"/>
    <property type="match status" value="1"/>
</dbReference>
<dbReference type="Pfam" id="PF01497">
    <property type="entry name" value="Peripla_BP_2"/>
    <property type="match status" value="1"/>
</dbReference>
<evidence type="ECO:0008006" key="9">
    <source>
        <dbReference type="Google" id="ProtNLM"/>
    </source>
</evidence>
<keyword evidence="8" id="KW-1185">Reference proteome</keyword>
<dbReference type="STRING" id="1844972.A7K91_22765"/>
<dbReference type="Proteomes" id="UP000092024">
    <property type="component" value="Unassembled WGS sequence"/>
</dbReference>
<reference evidence="7 8" key="1">
    <citation type="submission" date="2016-05" db="EMBL/GenBank/DDBJ databases">
        <title>Paenibacillus oryzae. sp. nov., isolated from the rice root.</title>
        <authorList>
            <person name="Zhang J."/>
            <person name="Zhang X."/>
        </authorList>
    </citation>
    <scope>NUCLEOTIDE SEQUENCE [LARGE SCALE GENOMIC DNA]</scope>
    <source>
        <strain evidence="7 8">1DrF-4</strain>
    </source>
</reference>
<dbReference type="InterPro" id="IPR018060">
    <property type="entry name" value="HTH_AraC"/>
</dbReference>
<comment type="caution">
    <text evidence="7">The sequence shown here is derived from an EMBL/GenBank/DDBJ whole genome shotgun (WGS) entry which is preliminary data.</text>
</comment>
<dbReference type="InterPro" id="IPR009057">
    <property type="entry name" value="Homeodomain-like_sf"/>
</dbReference>
<dbReference type="GO" id="GO:0003700">
    <property type="term" value="F:DNA-binding transcription factor activity"/>
    <property type="evidence" value="ECO:0007669"/>
    <property type="project" value="InterPro"/>
</dbReference>
<feature type="coiled-coil region" evidence="4">
    <location>
        <begin position="356"/>
        <end position="383"/>
    </location>
</feature>
<dbReference type="SUPFAM" id="SSF46689">
    <property type="entry name" value="Homeodomain-like"/>
    <property type="match status" value="2"/>
</dbReference>
<protein>
    <recommendedName>
        <fullName evidence="9">AraC family transcriptional regulator</fullName>
    </recommendedName>
</protein>
<sequence>MSDYTYYLPVSVHRLTGDNPSLMTKYEWGSSKVILIATDGWSRVLLRGAEQRLVRGSVLCCDSFQHFRWLETIAFRAIAVEYQAMTLDGRRPSPVALPLRPFAGSQEMLLLGQQLETAWKERLNKPLDPQRLLLELLTRLHEERQEGGAAQSVPWLSRVLDLLHRRYFEEWTRESLADYAGVSPEHFSRVFRKETGSTFKAYHNLLRIREAQLRLLTGQAHNVLELSRQVGYIDSYYFSKKFKSIIGLAPSLYLQKSRRIVSSNYNHTEMLLELDVAPVLGAYAPWSRHQRPEGENEKWELHWSAGYGTYEQLEQCKPDVILGYELLAEDKRLYRYGAVAALSLLTLSWREQFRIIASIADRRERAEERLKDYDQRAAEANTVLDKRGIVRGTAAVWEIYSEVAYAFDETYGRGAQVLYGDLGFCKPAELVQQGLDKKGFLSFPISEVADFDCDYLFIVAMEDSIESKKLFHSPAWGRLRAVARGRVYVINDFELFYGFDPGSTRLQLKRLIECLTS</sequence>
<dbReference type="AlphaFoldDB" id="A0A1A5YKW7"/>
<dbReference type="PROSITE" id="PS00041">
    <property type="entry name" value="HTH_ARAC_FAMILY_1"/>
    <property type="match status" value="1"/>
</dbReference>
<evidence type="ECO:0000256" key="1">
    <source>
        <dbReference type="ARBA" id="ARBA00023015"/>
    </source>
</evidence>
<organism evidence="7 8">
    <name type="scientific">Paenibacillus oryzae</name>
    <dbReference type="NCBI Taxonomy" id="1844972"/>
    <lineage>
        <taxon>Bacteria</taxon>
        <taxon>Bacillati</taxon>
        <taxon>Bacillota</taxon>
        <taxon>Bacilli</taxon>
        <taxon>Bacillales</taxon>
        <taxon>Paenibacillaceae</taxon>
        <taxon>Paenibacillus</taxon>
    </lineage>
</organism>
<evidence type="ECO:0000313" key="7">
    <source>
        <dbReference type="EMBL" id="OBR66264.1"/>
    </source>
</evidence>
<dbReference type="Pfam" id="PF12833">
    <property type="entry name" value="HTH_18"/>
    <property type="match status" value="1"/>
</dbReference>
<dbReference type="Gene3D" id="3.40.50.1980">
    <property type="entry name" value="Nitrogenase molybdenum iron protein domain"/>
    <property type="match status" value="2"/>
</dbReference>
<evidence type="ECO:0000313" key="8">
    <source>
        <dbReference type="Proteomes" id="UP000092024"/>
    </source>
</evidence>
<dbReference type="InterPro" id="IPR002491">
    <property type="entry name" value="ABC_transptr_periplasmic_BD"/>
</dbReference>
<dbReference type="Gene3D" id="1.10.10.60">
    <property type="entry name" value="Homeodomain-like"/>
    <property type="match status" value="2"/>
</dbReference>
<dbReference type="SUPFAM" id="SSF53807">
    <property type="entry name" value="Helical backbone' metal receptor"/>
    <property type="match status" value="1"/>
</dbReference>
<dbReference type="PROSITE" id="PS50983">
    <property type="entry name" value="FE_B12_PBP"/>
    <property type="match status" value="1"/>
</dbReference>
<feature type="domain" description="Fe/B12 periplasmic-binding" evidence="6">
    <location>
        <begin position="259"/>
        <end position="517"/>
    </location>
</feature>
<keyword evidence="3" id="KW-0804">Transcription</keyword>
<evidence type="ECO:0000259" key="6">
    <source>
        <dbReference type="PROSITE" id="PS50983"/>
    </source>
</evidence>
<keyword evidence="4" id="KW-0175">Coiled coil</keyword>
<dbReference type="RefSeq" id="WP_068682221.1">
    <property type="nucleotide sequence ID" value="NZ_LYPA01000048.1"/>
</dbReference>
<keyword evidence="2" id="KW-0238">DNA-binding</keyword>
<dbReference type="EMBL" id="LYPA01000048">
    <property type="protein sequence ID" value="OBR66264.1"/>
    <property type="molecule type" value="Genomic_DNA"/>
</dbReference>
<dbReference type="PROSITE" id="PS01124">
    <property type="entry name" value="HTH_ARAC_FAMILY_2"/>
    <property type="match status" value="1"/>
</dbReference>
<gene>
    <name evidence="7" type="ORF">A7K91_22765</name>
</gene>
<name>A0A1A5YKW7_9BACL</name>
<proteinExistence type="predicted"/>
<keyword evidence="1" id="KW-0805">Transcription regulation</keyword>
<dbReference type="PANTHER" id="PTHR43280:SF2">
    <property type="entry name" value="HTH-TYPE TRANSCRIPTIONAL REGULATOR EXSA"/>
    <property type="match status" value="1"/>
</dbReference>
<dbReference type="GO" id="GO:0043565">
    <property type="term" value="F:sequence-specific DNA binding"/>
    <property type="evidence" value="ECO:0007669"/>
    <property type="project" value="InterPro"/>
</dbReference>
<evidence type="ECO:0000256" key="2">
    <source>
        <dbReference type="ARBA" id="ARBA00023125"/>
    </source>
</evidence>
<dbReference type="SMART" id="SM00342">
    <property type="entry name" value="HTH_ARAC"/>
    <property type="match status" value="1"/>
</dbReference>
<dbReference type="InterPro" id="IPR018062">
    <property type="entry name" value="HTH_AraC-typ_CS"/>
</dbReference>
<accession>A0A1A5YKW7</accession>
<evidence type="ECO:0000256" key="4">
    <source>
        <dbReference type="SAM" id="Coils"/>
    </source>
</evidence>
<evidence type="ECO:0000256" key="3">
    <source>
        <dbReference type="ARBA" id="ARBA00023163"/>
    </source>
</evidence>
<feature type="domain" description="HTH araC/xylS-type" evidence="5">
    <location>
        <begin position="157"/>
        <end position="256"/>
    </location>
</feature>
<evidence type="ECO:0000259" key="5">
    <source>
        <dbReference type="PROSITE" id="PS01124"/>
    </source>
</evidence>